<dbReference type="PANTHER" id="PTHR38471:SF2">
    <property type="entry name" value="FOUR HELIX BUNDLE PROTEIN"/>
    <property type="match status" value="1"/>
</dbReference>
<name>A0A5B8UQN5_9SPHI</name>
<evidence type="ECO:0000313" key="2">
    <source>
        <dbReference type="Proteomes" id="UP000321479"/>
    </source>
</evidence>
<dbReference type="EMBL" id="CP042436">
    <property type="protein sequence ID" value="QEC61334.1"/>
    <property type="molecule type" value="Genomic_DNA"/>
</dbReference>
<dbReference type="AlphaFoldDB" id="A0A5B8UQN5"/>
<accession>A0A5B8UQN5</accession>
<proteinExistence type="predicted"/>
<dbReference type="OrthoDB" id="9811959at2"/>
<evidence type="ECO:0000313" key="1">
    <source>
        <dbReference type="EMBL" id="QEC61334.1"/>
    </source>
</evidence>
<dbReference type="InterPro" id="IPR036583">
    <property type="entry name" value="23S_rRNA_IVS_sf"/>
</dbReference>
<dbReference type="Proteomes" id="UP000321479">
    <property type="component" value="Chromosome"/>
</dbReference>
<reference evidence="1 2" key="1">
    <citation type="journal article" date="2017" name="Curr. Microbiol.">
        <title>Mucilaginibacter ginsenosidivorans sp. nov., Isolated from Soil of Ginseng Field.</title>
        <authorList>
            <person name="Kim M.M."/>
            <person name="Siddiqi M.Z."/>
            <person name="Im W.T."/>
        </authorList>
    </citation>
    <scope>NUCLEOTIDE SEQUENCE [LARGE SCALE GENOMIC DNA]</scope>
    <source>
        <strain evidence="1 2">Gsoil 3017</strain>
    </source>
</reference>
<protein>
    <submittedName>
        <fullName evidence="1">Four helix bundle protein</fullName>
    </submittedName>
</protein>
<dbReference type="CDD" id="cd16377">
    <property type="entry name" value="23S_rRNA_IVP_like"/>
    <property type="match status" value="1"/>
</dbReference>
<dbReference type="Gene3D" id="1.20.1440.60">
    <property type="entry name" value="23S rRNA-intervening sequence"/>
    <property type="match status" value="1"/>
</dbReference>
<dbReference type="Pfam" id="PF05635">
    <property type="entry name" value="23S_rRNA_IVP"/>
    <property type="match status" value="1"/>
</dbReference>
<dbReference type="RefSeq" id="WP_147029912.1">
    <property type="nucleotide sequence ID" value="NZ_CP042436.1"/>
</dbReference>
<gene>
    <name evidence="1" type="ORF">FRZ54_01630</name>
</gene>
<dbReference type="KEGG" id="mgin:FRZ54_01630"/>
<sequence>MTGSFRELKVYQLAFQGARDVRILTFKFPKEETYSLVDQIRRSSRSVCINIGEGYRKRIYPKHFASKMTDADGEATETSIWLDFALDCEYINQNEHATLQAKYNEIGRMLNSMALNPEKFTPKNQTATATTTATKK</sequence>
<dbReference type="NCBIfam" id="TIGR02436">
    <property type="entry name" value="four helix bundle protein"/>
    <property type="match status" value="1"/>
</dbReference>
<organism evidence="1 2">
    <name type="scientific">Mucilaginibacter ginsenosidivorans</name>
    <dbReference type="NCBI Taxonomy" id="398053"/>
    <lineage>
        <taxon>Bacteria</taxon>
        <taxon>Pseudomonadati</taxon>
        <taxon>Bacteroidota</taxon>
        <taxon>Sphingobacteriia</taxon>
        <taxon>Sphingobacteriales</taxon>
        <taxon>Sphingobacteriaceae</taxon>
        <taxon>Mucilaginibacter</taxon>
    </lineage>
</organism>
<dbReference type="InterPro" id="IPR012657">
    <property type="entry name" value="23S_rRNA-intervening_sequence"/>
</dbReference>
<keyword evidence="2" id="KW-1185">Reference proteome</keyword>
<dbReference type="SUPFAM" id="SSF158446">
    <property type="entry name" value="IVS-encoded protein-like"/>
    <property type="match status" value="1"/>
</dbReference>
<dbReference type="PANTHER" id="PTHR38471">
    <property type="entry name" value="FOUR HELIX BUNDLE PROTEIN"/>
    <property type="match status" value="1"/>
</dbReference>